<evidence type="ECO:0000259" key="9">
    <source>
        <dbReference type="Pfam" id="PF08335"/>
    </source>
</evidence>
<comment type="function">
    <text evidence="7">Involved in the regulation of glutamine synthetase GlnA, a key enzyme in the process to assimilate ammonia. When cellular nitrogen levels are high, the C-terminal adenylyl transferase (AT) inactivates GlnA by covalent transfer of an adenylyl group from ATP to specific tyrosine residue of GlnA, thus reducing its activity. Conversely, when nitrogen levels are low, the N-terminal adenylyl removase (AR) activates GlnA by removing the adenylyl group by phosphorolysis, increasing its activity. The regulatory region of GlnE binds the signal transduction protein PII (GlnB) which indicates the nitrogen status of the cell.</text>
</comment>
<dbReference type="InterPro" id="IPR023057">
    <property type="entry name" value="GlnE"/>
</dbReference>
<dbReference type="STRING" id="1123029.SAMN02745172_02906"/>
<dbReference type="HAMAP" id="MF_00802">
    <property type="entry name" value="GlnE"/>
    <property type="match status" value="1"/>
</dbReference>
<comment type="catalytic activity">
    <reaction evidence="7">
        <text>[glutamine synthetase]-L-tyrosine + ATP = [glutamine synthetase]-O(4)-(5'-adenylyl)-L-tyrosine + diphosphate</text>
        <dbReference type="Rhea" id="RHEA:18589"/>
        <dbReference type="Rhea" id="RHEA-COMP:10660"/>
        <dbReference type="Rhea" id="RHEA-COMP:10661"/>
        <dbReference type="ChEBI" id="CHEBI:30616"/>
        <dbReference type="ChEBI" id="CHEBI:33019"/>
        <dbReference type="ChEBI" id="CHEBI:46858"/>
        <dbReference type="ChEBI" id="CHEBI:83624"/>
        <dbReference type="EC" id="2.7.7.42"/>
    </reaction>
</comment>
<comment type="catalytic activity">
    <reaction evidence="7">
        <text>[glutamine synthetase]-O(4)-(5'-adenylyl)-L-tyrosine + phosphate = [glutamine synthetase]-L-tyrosine + ADP</text>
        <dbReference type="Rhea" id="RHEA:43716"/>
        <dbReference type="Rhea" id="RHEA-COMP:10660"/>
        <dbReference type="Rhea" id="RHEA-COMP:10661"/>
        <dbReference type="ChEBI" id="CHEBI:43474"/>
        <dbReference type="ChEBI" id="CHEBI:46858"/>
        <dbReference type="ChEBI" id="CHEBI:83624"/>
        <dbReference type="ChEBI" id="CHEBI:456216"/>
        <dbReference type="EC" id="2.7.7.89"/>
    </reaction>
</comment>
<comment type="similarity">
    <text evidence="7">Belongs to the GlnE family.</text>
</comment>
<keyword evidence="11" id="KW-1185">Reference proteome</keyword>
<dbReference type="NCBIfam" id="NF010706">
    <property type="entry name" value="PRK14108.1"/>
    <property type="match status" value="1"/>
</dbReference>
<dbReference type="PANTHER" id="PTHR30621:SF0">
    <property type="entry name" value="BIFUNCTIONAL GLUTAMINE SYNTHETASE ADENYLYLTRANSFERASE_ADENYLYL-REMOVING ENZYME"/>
    <property type="match status" value="1"/>
</dbReference>
<dbReference type="InterPro" id="IPR043519">
    <property type="entry name" value="NT_sf"/>
</dbReference>
<dbReference type="GO" id="GO:0005524">
    <property type="term" value="F:ATP binding"/>
    <property type="evidence" value="ECO:0007669"/>
    <property type="project" value="UniProtKB-UniRule"/>
</dbReference>
<organism evidence="10 11">
    <name type="scientific">Pseudoxanthobacter soli DSM 19599</name>
    <dbReference type="NCBI Taxonomy" id="1123029"/>
    <lineage>
        <taxon>Bacteria</taxon>
        <taxon>Pseudomonadati</taxon>
        <taxon>Pseudomonadota</taxon>
        <taxon>Alphaproteobacteria</taxon>
        <taxon>Hyphomicrobiales</taxon>
        <taxon>Segnochrobactraceae</taxon>
        <taxon>Pseudoxanthobacter</taxon>
    </lineage>
</organism>
<keyword evidence="3 7" id="KW-0547">Nucleotide-binding</keyword>
<dbReference type="GO" id="GO:0005829">
    <property type="term" value="C:cytosol"/>
    <property type="evidence" value="ECO:0007669"/>
    <property type="project" value="TreeGrafter"/>
</dbReference>
<sequence length="993" mass="108718">MAEEQQETPGHVGGRAGDHGALAARFAIELPSEPGASAAAANDLALAARRTGAPGLADALERDERLRSFLGEVFSDAPFLRDLAHIAPERLERLLGEAPEHALERLLAAVDQPMPDEAALMRHMRLLKQEVALLVALCDLGGVWAVSQVTRALARFADACLGACLRLLLVEAHDKGRLTLVDPADPGPGSGFVILAMGKHGAFELNYSSDIDIIVLFDRERIRIADRDEAGTLFVRMTRRLVRMMQERTAEGYVFRVDLRLRPDPGATPLALSVQGALIYYESLGQNWERAALIKARPCAGDIEAGEAFLAEIRPFIWRKSFDYAAVADVHAIKRQIHAVKGHGAIAIAGHDVKLGRGGIREIEFFVQTQQLIAGGREPRLRGRSTREMLAMLAELGWIERSTRDELDRAYVFLRIVEHRIQMVRDEQTHQLPEDPDELARIARLCGFPSVDPFAKVLRGHFQAVQRHYSRLFEQAPQLAADHGSLVFTGAEPDPATIATLKEFGFRNPVEVAEAIRGWHFGRYPAIRSAKARERLTELTPALLEALARTDNVDAAFVAFDRFLSQLPTGIQLFSLLRSNLGLLDLLATIMGSAPRLAGIITRRPRVIDSLLDPAFFGSLPNEVDLSARLDRSLGEARSYEEELDRARIFGQEQAFLIGVRVLTGTIAPGQAGEAYAALADVVVRSLVKAAEYELAKHHGRVPGGSVSVVAMGKLGGREMTASSDLDLILLYDHPEDVSATDGLKPLAPSQYYIRLTQRLVSALSAPTGEGTLYDVDFRLRPSGKAGPLATHIKAFEVYQATDSWTWEQMALTRARPITGDLAFVGRVEQVIRTALTRTRPALAADVADMRRRIEADKGTRDPWDLKQVAGGMVDIEFIAQYLTLAHARERPDLASPNTLVALGRLAHAGILDPEAARVLCPAIGLYQALTQVLRLAVEGPFKPDTAPRGVVELVCRASGEPDIRVLEARLVEVQAEVRACFERIVGKGTAPS</sequence>
<evidence type="ECO:0000313" key="10">
    <source>
        <dbReference type="EMBL" id="SHO66251.1"/>
    </source>
</evidence>
<dbReference type="Pfam" id="PF08335">
    <property type="entry name" value="GlnD_UR_UTase"/>
    <property type="match status" value="2"/>
</dbReference>
<dbReference type="GO" id="GO:0000287">
    <property type="term" value="F:magnesium ion binding"/>
    <property type="evidence" value="ECO:0007669"/>
    <property type="project" value="UniProtKB-UniRule"/>
</dbReference>
<evidence type="ECO:0000313" key="11">
    <source>
        <dbReference type="Proteomes" id="UP000186406"/>
    </source>
</evidence>
<evidence type="ECO:0000256" key="2">
    <source>
        <dbReference type="ARBA" id="ARBA00022695"/>
    </source>
</evidence>
<keyword evidence="10" id="KW-0436">Ligase</keyword>
<proteinExistence type="inferred from homology"/>
<dbReference type="Proteomes" id="UP000186406">
    <property type="component" value="Unassembled WGS sequence"/>
</dbReference>
<keyword evidence="2 7" id="KW-0548">Nucleotidyltransferase</keyword>
<protein>
    <recommendedName>
        <fullName evidence="7">Bifunctional glutamine synthetase adenylyltransferase/adenylyl-removing enzyme</fullName>
    </recommendedName>
    <alternativeName>
        <fullName evidence="7">ATP:glutamine synthetase adenylyltransferase</fullName>
    </alternativeName>
    <alternativeName>
        <fullName evidence="7">ATase</fullName>
    </alternativeName>
    <domain>
        <recommendedName>
            <fullName evidence="7">Glutamine synthetase adenylyl-L-tyrosine phosphorylase</fullName>
            <ecNumber evidence="7">2.7.7.89</ecNumber>
        </recommendedName>
        <alternativeName>
            <fullName evidence="7">Adenylyl removase</fullName>
            <shortName evidence="7">AR</shortName>
            <shortName evidence="7">AT-N</shortName>
        </alternativeName>
    </domain>
    <domain>
        <recommendedName>
            <fullName evidence="7">Glutamine synthetase adenylyl transferase</fullName>
            <ecNumber evidence="7">2.7.7.42</ecNumber>
        </recommendedName>
        <alternativeName>
            <fullName evidence="7">Adenylyl transferase</fullName>
            <shortName evidence="7">AT</shortName>
            <shortName evidence="7">AT-C</shortName>
        </alternativeName>
    </domain>
</protein>
<dbReference type="Gene3D" id="1.20.120.1510">
    <property type="match status" value="1"/>
</dbReference>
<evidence type="ECO:0000259" key="8">
    <source>
        <dbReference type="Pfam" id="PF03710"/>
    </source>
</evidence>
<dbReference type="GO" id="GO:0047388">
    <property type="term" value="F:[glutamine synthetase]-adenylyl-L-tyrosine phosphorylase activity"/>
    <property type="evidence" value="ECO:0007669"/>
    <property type="project" value="UniProtKB-EC"/>
</dbReference>
<dbReference type="Gene3D" id="1.20.120.330">
    <property type="entry name" value="Nucleotidyltransferases domain 2"/>
    <property type="match status" value="2"/>
</dbReference>
<keyword evidence="4 7" id="KW-0067">ATP-binding</keyword>
<comment type="cofactor">
    <cofactor evidence="7">
        <name>Mg(2+)</name>
        <dbReference type="ChEBI" id="CHEBI:18420"/>
    </cofactor>
</comment>
<keyword evidence="5 7" id="KW-0460">Magnesium</keyword>
<evidence type="ECO:0000256" key="5">
    <source>
        <dbReference type="ARBA" id="ARBA00022842"/>
    </source>
</evidence>
<dbReference type="GO" id="GO:0016874">
    <property type="term" value="F:ligase activity"/>
    <property type="evidence" value="ECO:0007669"/>
    <property type="project" value="UniProtKB-KW"/>
</dbReference>
<dbReference type="Pfam" id="PF03710">
    <property type="entry name" value="GlnE"/>
    <property type="match status" value="2"/>
</dbReference>
<dbReference type="EC" id="2.7.7.42" evidence="7"/>
<keyword evidence="6 7" id="KW-0511">Multifunctional enzyme</keyword>
<keyword evidence="1 7" id="KW-0808">Transferase</keyword>
<evidence type="ECO:0000256" key="3">
    <source>
        <dbReference type="ARBA" id="ARBA00022741"/>
    </source>
</evidence>
<dbReference type="NCBIfam" id="NF008292">
    <property type="entry name" value="PRK11072.1"/>
    <property type="match status" value="1"/>
</dbReference>
<gene>
    <name evidence="7" type="primary">glnE</name>
    <name evidence="10" type="ORF">SAMN02745172_02906</name>
</gene>
<dbReference type="GO" id="GO:0008882">
    <property type="term" value="F:[glutamate-ammonia-ligase] adenylyltransferase activity"/>
    <property type="evidence" value="ECO:0007669"/>
    <property type="project" value="UniProtKB-UniRule"/>
</dbReference>
<name>A0A1M7ZMZ7_9HYPH</name>
<feature type="domain" description="Glutamate-ammonia ligase adenylyltransferase repeated" evidence="8">
    <location>
        <begin position="70"/>
        <end position="311"/>
    </location>
</feature>
<evidence type="ECO:0000256" key="4">
    <source>
        <dbReference type="ARBA" id="ARBA00022840"/>
    </source>
</evidence>
<dbReference type="EC" id="2.7.7.89" evidence="7"/>
<dbReference type="CDD" id="cd05401">
    <property type="entry name" value="NT_GlnE_GlnD_like"/>
    <property type="match status" value="2"/>
</dbReference>
<dbReference type="AlphaFoldDB" id="A0A1M7ZMZ7"/>
<dbReference type="InterPro" id="IPR013546">
    <property type="entry name" value="PII_UdlTrfase/GS_AdlTrfase"/>
</dbReference>
<dbReference type="RefSeq" id="WP_073629857.1">
    <property type="nucleotide sequence ID" value="NZ_FRXO01000005.1"/>
</dbReference>
<feature type="region of interest" description="Adenylyl removase" evidence="7">
    <location>
        <begin position="1"/>
        <end position="476"/>
    </location>
</feature>
<dbReference type="EMBL" id="FRXO01000005">
    <property type="protein sequence ID" value="SHO66251.1"/>
    <property type="molecule type" value="Genomic_DNA"/>
</dbReference>
<feature type="region of interest" description="Adenylyl transferase" evidence="7">
    <location>
        <begin position="480"/>
        <end position="993"/>
    </location>
</feature>
<reference evidence="10 11" key="1">
    <citation type="submission" date="2016-12" db="EMBL/GenBank/DDBJ databases">
        <authorList>
            <person name="Song W.-J."/>
            <person name="Kurnit D.M."/>
        </authorList>
    </citation>
    <scope>NUCLEOTIDE SEQUENCE [LARGE SCALE GENOMIC DNA]</scope>
    <source>
        <strain evidence="10 11">DSM 19599</strain>
    </source>
</reference>
<dbReference type="Gene3D" id="3.30.460.10">
    <property type="entry name" value="Beta Polymerase, domain 2"/>
    <property type="match status" value="2"/>
</dbReference>
<dbReference type="InterPro" id="IPR005190">
    <property type="entry name" value="GlnE_rpt_dom"/>
</dbReference>
<accession>A0A1M7ZMZ7</accession>
<dbReference type="PANTHER" id="PTHR30621">
    <property type="entry name" value="GLUTAMINE SYNTHETASE ADENYLYLTRANSFERASE"/>
    <property type="match status" value="1"/>
</dbReference>
<feature type="domain" description="PII-uridylyltransferase/Glutamine-synthetase adenylyltransferase" evidence="9">
    <location>
        <begin position="343"/>
        <end position="473"/>
    </location>
</feature>
<dbReference type="SUPFAM" id="SSF81593">
    <property type="entry name" value="Nucleotidyltransferase substrate binding subunit/domain"/>
    <property type="match status" value="2"/>
</dbReference>
<evidence type="ECO:0000256" key="7">
    <source>
        <dbReference type="HAMAP-Rule" id="MF_00802"/>
    </source>
</evidence>
<evidence type="ECO:0000256" key="6">
    <source>
        <dbReference type="ARBA" id="ARBA00023268"/>
    </source>
</evidence>
<dbReference type="GO" id="GO:0000820">
    <property type="term" value="P:regulation of glutamine family amino acid metabolic process"/>
    <property type="evidence" value="ECO:0007669"/>
    <property type="project" value="UniProtKB-UniRule"/>
</dbReference>
<evidence type="ECO:0000256" key="1">
    <source>
        <dbReference type="ARBA" id="ARBA00022679"/>
    </source>
</evidence>
<dbReference type="SUPFAM" id="SSF81301">
    <property type="entry name" value="Nucleotidyltransferase"/>
    <property type="match status" value="2"/>
</dbReference>
<dbReference type="OrthoDB" id="9759366at2"/>
<feature type="domain" description="Glutamate-ammonia ligase adenylyltransferase repeated" evidence="8">
    <location>
        <begin position="586"/>
        <end position="824"/>
    </location>
</feature>
<feature type="domain" description="PII-uridylyltransferase/Glutamine-synthetase adenylyltransferase" evidence="9">
    <location>
        <begin position="850"/>
        <end position="938"/>
    </location>
</feature>